<dbReference type="EMBL" id="CAKOEU010000001">
    <property type="protein sequence ID" value="CAH1849941.1"/>
    <property type="molecule type" value="Genomic_DNA"/>
</dbReference>
<evidence type="ECO:0000256" key="1">
    <source>
        <dbReference type="SAM" id="Coils"/>
    </source>
</evidence>
<dbReference type="InterPro" id="IPR038734">
    <property type="entry name" value="YhaN_AAA"/>
</dbReference>
<dbReference type="SUPFAM" id="SSF52540">
    <property type="entry name" value="P-loop containing nucleoside triphosphate hydrolases"/>
    <property type="match status" value="1"/>
</dbReference>
<comment type="caution">
    <text evidence="4">The sequence shown here is derived from an EMBL/GenBank/DDBJ whole genome shotgun (WGS) entry which is preliminary data.</text>
</comment>
<evidence type="ECO:0000313" key="5">
    <source>
        <dbReference type="Proteomes" id="UP000838102"/>
    </source>
</evidence>
<keyword evidence="5" id="KW-1185">Reference proteome</keyword>
<dbReference type="Proteomes" id="UP000838102">
    <property type="component" value="Unassembled WGS sequence"/>
</dbReference>
<dbReference type="PANTHER" id="PTHR41259">
    <property type="entry name" value="DOUBLE-STRAND BREAK REPAIR RAD50 ATPASE, PUTATIVE-RELATED"/>
    <property type="match status" value="1"/>
</dbReference>
<name>A0ABN8HB76_9LACO</name>
<keyword evidence="2" id="KW-1133">Transmembrane helix</keyword>
<keyword evidence="2" id="KW-0472">Membrane</keyword>
<dbReference type="Gene3D" id="3.40.50.300">
    <property type="entry name" value="P-loop containing nucleotide triphosphate hydrolases"/>
    <property type="match status" value="2"/>
</dbReference>
<keyword evidence="1" id="KW-0175">Coiled coil</keyword>
<protein>
    <recommendedName>
        <fullName evidence="3">YhaN AAA domain-containing protein</fullName>
    </recommendedName>
</protein>
<sequence>MKIEALAIQGFGKWSQFSLNNLKNWQVIAGPNEAGKSTLNAFILGVLFGFPSKAKGRNLYEPVDGSRYGGSLTVSIAKQHYKITRLDRTSSQLTVENLDNHSQIENPSAWLENQLGKMSVSEYQAIYSFDLLALEKIKKLSAQDLERLLLNLGTGQGEGWFQYAQQLDRQANQKYTVSTTGRRPINRALNAYQQDEQALQSLAGQVADFVNQEQQIQQKKDQLQAQRLDLQKQEEGLNQLSQAQKQYGLYQEAQQIQQKHLQVTVKPIDQQDYQQAQKLSLEIEALQTSINQLNQEQSQASAPPTLSATEAQQVYQMADTVQRISYLKLSLSETKAELAQIQAKFEGRIPTPLQAHERSLLIDYNKMLGITLGLNGAIILGLILHFPIWLMVLLVAGAIWQDYRCFNRYQQRQQLLARYQPLLPAAILAEQDQLQNAQRQQAQILTQTSELGQLQNELRPTIESLLAKVGIITYQEELPVLYQRLKEQAHLTQDILQGHLSDMASQQLTLLTNYQERLAALNQEIAAIFSRYQVANMANLMQGLAQYQNYQRYQQRYQDIQGQIDQEQLQVILHNIKDENSLNNQLQRGQAEVKNLTAAVQQGQKELAQLEANYQAGVTSDQYLALQQNLASQQSELTEGLIDYLSQKLSSQWIEQVLTENSAHRFPRMQAIAQEYFSQMTLDAYQQISFTSGELLVINATGQRLPIYQLSMGTKEQLYLALRLAMVKVLEDVVDLPILIDDALVNFDPQRRQQMLSLLQKLAQTHQIIYWTSQSDGDVLNSLTLG</sequence>
<dbReference type="InterPro" id="IPR027417">
    <property type="entry name" value="P-loop_NTPase"/>
</dbReference>
<feature type="domain" description="YhaN AAA" evidence="3">
    <location>
        <begin position="1"/>
        <end position="201"/>
    </location>
</feature>
<organism evidence="4 5">
    <name type="scientific">Convivina praedatoris</name>
    <dbReference type="NCBI Taxonomy" id="2880963"/>
    <lineage>
        <taxon>Bacteria</taxon>
        <taxon>Bacillati</taxon>
        <taxon>Bacillota</taxon>
        <taxon>Bacilli</taxon>
        <taxon>Lactobacillales</taxon>
        <taxon>Lactobacillaceae</taxon>
        <taxon>Convivina</taxon>
    </lineage>
</organism>
<feature type="coiled-coil region" evidence="1">
    <location>
        <begin position="206"/>
        <end position="243"/>
    </location>
</feature>
<dbReference type="PANTHER" id="PTHR41259:SF1">
    <property type="entry name" value="DOUBLE-STRAND BREAK REPAIR RAD50 ATPASE, PUTATIVE-RELATED"/>
    <property type="match status" value="1"/>
</dbReference>
<keyword evidence="2" id="KW-0812">Transmembrane</keyword>
<evidence type="ECO:0000313" key="4">
    <source>
        <dbReference type="EMBL" id="CAH1849941.1"/>
    </source>
</evidence>
<evidence type="ECO:0000256" key="2">
    <source>
        <dbReference type="SAM" id="Phobius"/>
    </source>
</evidence>
<dbReference type="RefSeq" id="WP_248705502.1">
    <property type="nucleotide sequence ID" value="NZ_CAKOEU010000001.1"/>
</dbReference>
<accession>A0ABN8HB76</accession>
<reference evidence="4" key="1">
    <citation type="submission" date="2022-03" db="EMBL/GenBank/DDBJ databases">
        <authorList>
            <person name="Hettiarachchi G."/>
        </authorList>
    </citation>
    <scope>NUCLEOTIDE SEQUENCE</scope>
    <source>
        <strain evidence="4">LMG 32447</strain>
    </source>
</reference>
<evidence type="ECO:0000259" key="3">
    <source>
        <dbReference type="Pfam" id="PF13514"/>
    </source>
</evidence>
<gene>
    <name evidence="4" type="ORF">LMG032447_00023</name>
</gene>
<proteinExistence type="predicted"/>
<dbReference type="Pfam" id="PF13514">
    <property type="entry name" value="AAA_27"/>
    <property type="match status" value="1"/>
</dbReference>
<feature type="coiled-coil region" evidence="1">
    <location>
        <begin position="504"/>
        <end position="613"/>
    </location>
</feature>
<feature type="transmembrane region" description="Helical" evidence="2">
    <location>
        <begin position="367"/>
        <end position="400"/>
    </location>
</feature>